<evidence type="ECO:0008006" key="5">
    <source>
        <dbReference type="Google" id="ProtNLM"/>
    </source>
</evidence>
<dbReference type="PANTHER" id="PTHR43037:SF5">
    <property type="entry name" value="FERULOYL ESTERASE"/>
    <property type="match status" value="1"/>
</dbReference>
<protein>
    <recommendedName>
        <fullName evidence="5">Esterase</fullName>
    </recommendedName>
</protein>
<accession>A0A9D1DHL5</accession>
<reference evidence="3" key="2">
    <citation type="journal article" date="2021" name="PeerJ">
        <title>Extensive microbial diversity within the chicken gut microbiome revealed by metagenomics and culture.</title>
        <authorList>
            <person name="Gilroy R."/>
            <person name="Ravi A."/>
            <person name="Getino M."/>
            <person name="Pursley I."/>
            <person name="Horton D.L."/>
            <person name="Alikhan N.F."/>
            <person name="Baker D."/>
            <person name="Gharbi K."/>
            <person name="Hall N."/>
            <person name="Watson M."/>
            <person name="Adriaenssens E.M."/>
            <person name="Foster-Nyarko E."/>
            <person name="Jarju S."/>
            <person name="Secka A."/>
            <person name="Antonio M."/>
            <person name="Oren A."/>
            <person name="Chaudhuri R.R."/>
            <person name="La Ragione R."/>
            <person name="Hildebrand F."/>
            <person name="Pallen M.J."/>
        </authorList>
    </citation>
    <scope>NUCLEOTIDE SEQUENCE</scope>
    <source>
        <strain evidence="3">ChiBcec15-4380</strain>
    </source>
</reference>
<dbReference type="InterPro" id="IPR029058">
    <property type="entry name" value="AB_hydrolase_fold"/>
</dbReference>
<dbReference type="Gene3D" id="3.40.50.1820">
    <property type="entry name" value="alpha/beta hydrolase"/>
    <property type="match status" value="1"/>
</dbReference>
<proteinExistence type="predicted"/>
<dbReference type="AlphaFoldDB" id="A0A9D1DHL5"/>
<evidence type="ECO:0000313" key="3">
    <source>
        <dbReference type="EMBL" id="HIR50746.1"/>
    </source>
</evidence>
<keyword evidence="2" id="KW-0378">Hydrolase</keyword>
<dbReference type="Proteomes" id="UP000824239">
    <property type="component" value="Unassembled WGS sequence"/>
</dbReference>
<evidence type="ECO:0000256" key="2">
    <source>
        <dbReference type="ARBA" id="ARBA00022801"/>
    </source>
</evidence>
<organism evidence="3 4">
    <name type="scientific">Candidatus Avoscillospira avicola</name>
    <dbReference type="NCBI Taxonomy" id="2840706"/>
    <lineage>
        <taxon>Bacteria</taxon>
        <taxon>Bacillati</taxon>
        <taxon>Bacillota</taxon>
        <taxon>Clostridia</taxon>
        <taxon>Eubacteriales</taxon>
        <taxon>Oscillospiraceae</taxon>
        <taxon>Oscillospiraceae incertae sedis</taxon>
        <taxon>Candidatus Avoscillospira</taxon>
    </lineage>
</organism>
<evidence type="ECO:0000313" key="4">
    <source>
        <dbReference type="Proteomes" id="UP000824239"/>
    </source>
</evidence>
<dbReference type="PANTHER" id="PTHR43037">
    <property type="entry name" value="UNNAMED PRODUCT-RELATED"/>
    <property type="match status" value="1"/>
</dbReference>
<gene>
    <name evidence="3" type="ORF">IAA53_05605</name>
</gene>
<dbReference type="SUPFAM" id="SSF53474">
    <property type="entry name" value="alpha/beta-Hydrolases"/>
    <property type="match status" value="1"/>
</dbReference>
<keyword evidence="1" id="KW-0732">Signal</keyword>
<name>A0A9D1DHL5_9FIRM</name>
<dbReference type="EMBL" id="DVHE01000046">
    <property type="protein sequence ID" value="HIR50746.1"/>
    <property type="molecule type" value="Genomic_DNA"/>
</dbReference>
<evidence type="ECO:0000256" key="1">
    <source>
        <dbReference type="ARBA" id="ARBA00022729"/>
    </source>
</evidence>
<reference evidence="3" key="1">
    <citation type="submission" date="2020-10" db="EMBL/GenBank/DDBJ databases">
        <authorList>
            <person name="Gilroy R."/>
        </authorList>
    </citation>
    <scope>NUCLEOTIDE SEQUENCE</scope>
    <source>
        <strain evidence="3">ChiBcec15-4380</strain>
    </source>
</reference>
<dbReference type="GO" id="GO:0016787">
    <property type="term" value="F:hydrolase activity"/>
    <property type="evidence" value="ECO:0007669"/>
    <property type="project" value="UniProtKB-KW"/>
</dbReference>
<dbReference type="InterPro" id="IPR050955">
    <property type="entry name" value="Plant_Biomass_Hydrol_Est"/>
</dbReference>
<comment type="caution">
    <text evidence="3">The sequence shown here is derived from an EMBL/GenBank/DDBJ whole genome shotgun (WGS) entry which is preliminary data.</text>
</comment>
<sequence>MLNIGRPFRFQPSYAQFPWDEPCCYLEQYAYPFLPRPARRLADDVAVDLNTFLFLFSPTVQLQRRGADSCTLAGPAGRCDCRINRQEITLRAPMAALLGWELTMTDSCAVFAPPGYTAPPPTPLSETGNLSRLFWSAPLERLIPYRLYIPVNWDREPLPMLVVLHGGGSSPDELILLSGGRIQRLAEERGFLLLCADAAVENSSYGCPIPPQGLAADSHLFDDTPEILQGKRLSLQALEAVIRETAAAYGVDRQQLYMAGNSMGGIGTFYFAATHPGMLRAIAPAGAAPDVSRFDATPLRGLPIFFTAGTEDYHGFCHLEAAYQALRAQGLSITFHPIAGGSHSGAWIENLDQWVEELLSC</sequence>